<keyword evidence="1" id="KW-0812">Transmembrane</keyword>
<gene>
    <name evidence="2" type="ORF">J2Z40_000432</name>
</gene>
<reference evidence="2 3" key="1">
    <citation type="submission" date="2021-03" db="EMBL/GenBank/DDBJ databases">
        <title>Genomic Encyclopedia of Type Strains, Phase IV (KMG-IV): sequencing the most valuable type-strain genomes for metagenomic binning, comparative biology and taxonomic classification.</title>
        <authorList>
            <person name="Goeker M."/>
        </authorList>
    </citation>
    <scope>NUCLEOTIDE SEQUENCE [LARGE SCALE GENOMIC DNA]</scope>
    <source>
        <strain evidence="2 3">DSM 26675</strain>
    </source>
</reference>
<proteinExistence type="predicted"/>
<comment type="caution">
    <text evidence="2">The sequence shown here is derived from an EMBL/GenBank/DDBJ whole genome shotgun (WGS) entry which is preliminary data.</text>
</comment>
<evidence type="ECO:0000313" key="2">
    <source>
        <dbReference type="EMBL" id="MBP2239879.1"/>
    </source>
</evidence>
<protein>
    <recommendedName>
        <fullName evidence="4">DUF4179 domain-containing protein</fullName>
    </recommendedName>
</protein>
<name>A0ABS4RC17_9BACI</name>
<accession>A0ABS4RC17</accession>
<sequence length="312" mass="36023">MNRKLSDRLHSFPKDYQLNEETKILIETALQEEINNKGKKKKRQGFKVFLKKLTVPVAGVAVLALASLLFVATDSFNLFHVSNQPDDSMSATGGQQELVKVHEELEELSTIWANALKLRDGKPRYQMLSETAKEKFIQEQVISSGENGNYTIGVSSPWVVDFDIEVEGMNANIIYTTQTSEPAYYHTKETITFIKENDKLVVKDFQLIYEDRLYNKNFKSSISFPAFPIPTEAERIESSEDGQETFLYNVLGTNGGIQEEYNVMIESWGWQLKEELQRDNYYVFEKEGQYIEMTIQSSNEEDFFTIKKYENK</sequence>
<keyword evidence="1" id="KW-0472">Membrane</keyword>
<dbReference type="Proteomes" id="UP001519293">
    <property type="component" value="Unassembled WGS sequence"/>
</dbReference>
<organism evidence="2 3">
    <name type="scientific">Cytobacillus eiseniae</name>
    <dbReference type="NCBI Taxonomy" id="762947"/>
    <lineage>
        <taxon>Bacteria</taxon>
        <taxon>Bacillati</taxon>
        <taxon>Bacillota</taxon>
        <taxon>Bacilli</taxon>
        <taxon>Bacillales</taxon>
        <taxon>Bacillaceae</taxon>
        <taxon>Cytobacillus</taxon>
    </lineage>
</organism>
<keyword evidence="1" id="KW-1133">Transmembrane helix</keyword>
<evidence type="ECO:0008006" key="4">
    <source>
        <dbReference type="Google" id="ProtNLM"/>
    </source>
</evidence>
<dbReference type="RefSeq" id="WP_066394126.1">
    <property type="nucleotide sequence ID" value="NZ_JAGIKZ010000001.1"/>
</dbReference>
<keyword evidence="3" id="KW-1185">Reference proteome</keyword>
<evidence type="ECO:0000313" key="3">
    <source>
        <dbReference type="Proteomes" id="UP001519293"/>
    </source>
</evidence>
<feature type="transmembrane region" description="Helical" evidence="1">
    <location>
        <begin position="49"/>
        <end position="72"/>
    </location>
</feature>
<dbReference type="EMBL" id="JAGIKZ010000001">
    <property type="protein sequence ID" value="MBP2239879.1"/>
    <property type="molecule type" value="Genomic_DNA"/>
</dbReference>
<evidence type="ECO:0000256" key="1">
    <source>
        <dbReference type="SAM" id="Phobius"/>
    </source>
</evidence>